<keyword evidence="3" id="KW-1185">Reference proteome</keyword>
<sequence>MTPHIIIPIIGDGACLFRAMSFVLYDTQDKAQEVREKIVTYVMNHWEDYSIMSHDSDGNNYRSSADYFTDMLQFNTYGGLCELVAAGQLYLVFIEVYLNGELYEKFGSEGNPVKRLRFSSMQNLSNGHFDVYLLYEDELTTSISKKQKNPVVHREVVRRYEQINPGGRSKRRIFPWKTKAFSGMKIESEKAYEIDKTVYLGTMSHKCAYCGALKFKEEASKMCFSAGKVQLQPFLPLPEPLYSLNMRFHFDQKHFMDRIRKYNCFQMTSFGMKKIIEDGFLPIFKVKGQVYHLISNLQALPQ</sequence>
<dbReference type="Proteomes" id="UP000325440">
    <property type="component" value="Unassembled WGS sequence"/>
</dbReference>
<name>A0A5E4NJE1_9HEMI</name>
<dbReference type="OrthoDB" id="6610341at2759"/>
<evidence type="ECO:0000313" key="2">
    <source>
        <dbReference type="EMBL" id="VVC43812.1"/>
    </source>
</evidence>
<evidence type="ECO:0000259" key="1">
    <source>
        <dbReference type="PROSITE" id="PS50802"/>
    </source>
</evidence>
<dbReference type="Pfam" id="PF02338">
    <property type="entry name" value="OTU"/>
    <property type="match status" value="1"/>
</dbReference>
<organism evidence="2 3">
    <name type="scientific">Cinara cedri</name>
    <dbReference type="NCBI Taxonomy" id="506608"/>
    <lineage>
        <taxon>Eukaryota</taxon>
        <taxon>Metazoa</taxon>
        <taxon>Ecdysozoa</taxon>
        <taxon>Arthropoda</taxon>
        <taxon>Hexapoda</taxon>
        <taxon>Insecta</taxon>
        <taxon>Pterygota</taxon>
        <taxon>Neoptera</taxon>
        <taxon>Paraneoptera</taxon>
        <taxon>Hemiptera</taxon>
        <taxon>Sternorrhyncha</taxon>
        <taxon>Aphidomorpha</taxon>
        <taxon>Aphidoidea</taxon>
        <taxon>Aphididae</taxon>
        <taxon>Lachninae</taxon>
        <taxon>Cinara</taxon>
    </lineage>
</organism>
<feature type="domain" description="OTU" evidence="1">
    <location>
        <begin position="4"/>
        <end position="135"/>
    </location>
</feature>
<dbReference type="SUPFAM" id="SSF54001">
    <property type="entry name" value="Cysteine proteinases"/>
    <property type="match status" value="1"/>
</dbReference>
<accession>A0A5E4NJE1</accession>
<protein>
    <submittedName>
        <fullName evidence="2">OTU domain</fullName>
    </submittedName>
</protein>
<dbReference type="CDD" id="cd22757">
    <property type="entry name" value="OTU_P87_VP80-like"/>
    <property type="match status" value="1"/>
</dbReference>
<dbReference type="InterPro" id="IPR050704">
    <property type="entry name" value="Peptidase_C85-like"/>
</dbReference>
<dbReference type="EMBL" id="CABPRJ010002373">
    <property type="protein sequence ID" value="VVC43812.1"/>
    <property type="molecule type" value="Genomic_DNA"/>
</dbReference>
<dbReference type="InterPro" id="IPR038765">
    <property type="entry name" value="Papain-like_cys_pep_sf"/>
</dbReference>
<dbReference type="Gene3D" id="3.90.70.80">
    <property type="match status" value="1"/>
</dbReference>
<dbReference type="PROSITE" id="PS50802">
    <property type="entry name" value="OTU"/>
    <property type="match status" value="1"/>
</dbReference>
<proteinExistence type="predicted"/>
<dbReference type="GO" id="GO:0004843">
    <property type="term" value="F:cysteine-type deubiquitinase activity"/>
    <property type="evidence" value="ECO:0007669"/>
    <property type="project" value="TreeGrafter"/>
</dbReference>
<dbReference type="GO" id="GO:0016579">
    <property type="term" value="P:protein deubiquitination"/>
    <property type="evidence" value="ECO:0007669"/>
    <property type="project" value="TreeGrafter"/>
</dbReference>
<reference evidence="2 3" key="1">
    <citation type="submission" date="2019-08" db="EMBL/GenBank/DDBJ databases">
        <authorList>
            <person name="Alioto T."/>
            <person name="Alioto T."/>
            <person name="Gomez Garrido J."/>
        </authorList>
    </citation>
    <scope>NUCLEOTIDE SEQUENCE [LARGE SCALE GENOMIC DNA]</scope>
</reference>
<dbReference type="InterPro" id="IPR003323">
    <property type="entry name" value="OTU_dom"/>
</dbReference>
<dbReference type="AlphaFoldDB" id="A0A5E4NJE1"/>
<dbReference type="PANTHER" id="PTHR12419">
    <property type="entry name" value="OTU DOMAIN CONTAINING PROTEIN"/>
    <property type="match status" value="1"/>
</dbReference>
<evidence type="ECO:0000313" key="3">
    <source>
        <dbReference type="Proteomes" id="UP000325440"/>
    </source>
</evidence>
<gene>
    <name evidence="2" type="ORF">CINCED_3A002785</name>
</gene>